<reference evidence="1 2" key="1">
    <citation type="submission" date="2015-01" db="EMBL/GenBank/DDBJ databases">
        <title>Evolution of Trichinella species and genotypes.</title>
        <authorList>
            <person name="Korhonen P.K."/>
            <person name="Edoardo P."/>
            <person name="Giuseppe L.R."/>
            <person name="Gasser R.B."/>
        </authorList>
    </citation>
    <scope>NUCLEOTIDE SEQUENCE [LARGE SCALE GENOMIC DNA]</scope>
    <source>
        <strain evidence="1">ISS176</strain>
    </source>
</reference>
<gene>
    <name evidence="1" type="ORF">T4C_13052</name>
</gene>
<protein>
    <submittedName>
        <fullName evidence="1">Uncharacterized protein</fullName>
    </submittedName>
</protein>
<name>A0A0V1JBJ1_TRIPS</name>
<comment type="caution">
    <text evidence="1">The sequence shown here is derived from an EMBL/GenBank/DDBJ whole genome shotgun (WGS) entry which is preliminary data.</text>
</comment>
<dbReference type="AlphaFoldDB" id="A0A0V1JBJ1"/>
<organism evidence="1 2">
    <name type="scientific">Trichinella pseudospiralis</name>
    <name type="common">Parasitic roundworm</name>
    <dbReference type="NCBI Taxonomy" id="6337"/>
    <lineage>
        <taxon>Eukaryota</taxon>
        <taxon>Metazoa</taxon>
        <taxon>Ecdysozoa</taxon>
        <taxon>Nematoda</taxon>
        <taxon>Enoplea</taxon>
        <taxon>Dorylaimia</taxon>
        <taxon>Trichinellida</taxon>
        <taxon>Trichinellidae</taxon>
        <taxon>Trichinella</taxon>
    </lineage>
</organism>
<evidence type="ECO:0000313" key="1">
    <source>
        <dbReference type="EMBL" id="KRZ32359.1"/>
    </source>
</evidence>
<accession>A0A0V1JBJ1</accession>
<dbReference type="EMBL" id="JYDV01000111">
    <property type="protein sequence ID" value="KRZ32359.1"/>
    <property type="molecule type" value="Genomic_DNA"/>
</dbReference>
<proteinExistence type="predicted"/>
<sequence length="169" mass="19250">MLKRTRLWIVLSSLCDSEEYCTFLVTGHCSSESNEEMQKQATFAVESFARTEKWRLAESRPFCRRALSWNKLTRVRRLIQSFRDHLSSGHGPYFTAGDGITAQRFSCVFGDYSPSPSWVGHGKLTAEDQLVEKGYNLVQRRISVHVAKQKNELGKQAGPCLTTFQARPD</sequence>
<evidence type="ECO:0000313" key="2">
    <source>
        <dbReference type="Proteomes" id="UP000054826"/>
    </source>
</evidence>
<dbReference type="Proteomes" id="UP000054826">
    <property type="component" value="Unassembled WGS sequence"/>
</dbReference>